<accession>A0ABQ5PU83</accession>
<dbReference type="RefSeq" id="WP_285606090.1">
    <property type="nucleotide sequence ID" value="NZ_BSDC01000001.1"/>
</dbReference>
<name>A0ABQ5PU83_9BACT</name>
<organism evidence="1 2">
    <name type="scientific">Geothrix edaphica</name>
    <dbReference type="NCBI Taxonomy" id="2927976"/>
    <lineage>
        <taxon>Bacteria</taxon>
        <taxon>Pseudomonadati</taxon>
        <taxon>Acidobacteriota</taxon>
        <taxon>Holophagae</taxon>
        <taxon>Holophagales</taxon>
        <taxon>Holophagaceae</taxon>
        <taxon>Geothrix</taxon>
    </lineage>
</organism>
<reference evidence="1" key="1">
    <citation type="journal article" date="2023" name="Antonie Van Leeuwenhoek">
        <title>Mesoterricola silvestris gen. nov., sp. nov., Mesoterricola sediminis sp. nov., Geothrix oryzae sp. nov., Geothrix edaphica sp. nov., Geothrix rubra sp. nov., and Geothrix limicola sp. nov., six novel members of Acidobacteriota isolated from soils.</title>
        <authorList>
            <person name="Itoh H."/>
            <person name="Sugisawa Y."/>
            <person name="Mise K."/>
            <person name="Xu Z."/>
            <person name="Kuniyasu M."/>
            <person name="Ushijima N."/>
            <person name="Kawano K."/>
            <person name="Kobayashi E."/>
            <person name="Shiratori Y."/>
            <person name="Masuda Y."/>
            <person name="Senoo K."/>
        </authorList>
    </citation>
    <scope>NUCLEOTIDE SEQUENCE</scope>
    <source>
        <strain evidence="1">Red802</strain>
    </source>
</reference>
<keyword evidence="2" id="KW-1185">Reference proteome</keyword>
<dbReference type="InterPro" id="IPR011010">
    <property type="entry name" value="DNA_brk_join_enz"/>
</dbReference>
<gene>
    <name evidence="1" type="ORF">GETHED_03650</name>
</gene>
<protein>
    <recommendedName>
        <fullName evidence="3">Tyr recombinase domain-containing protein</fullName>
    </recommendedName>
</protein>
<proteinExistence type="predicted"/>
<sequence length="243" mass="27398">MTRHDKDAADMSVIEVIQEYARRGPREIHHTGARLIRRNASPRFLAAPIDEIGSEDFTGELERYLAGGNGRRRTGYRFVGDYNRLMQFAVQEGYRRASFSPYPYPREASVAPPPLSPAEVVRFKEELDSVYGDDLRLRIVVRAILCLGLELQEARRFDLRKGALVRGFYVFSDGRGRLRHIPIPKDMQALMARAQHMGVLDEKVSGPWVSLRQLSVAVAHLGGLIGVPGLTPLRLKRTAIYGE</sequence>
<comment type="caution">
    <text evidence="1">The sequence shown here is derived from an EMBL/GenBank/DDBJ whole genome shotgun (WGS) entry which is preliminary data.</text>
</comment>
<dbReference type="SUPFAM" id="SSF56349">
    <property type="entry name" value="DNA breaking-rejoining enzymes"/>
    <property type="match status" value="1"/>
</dbReference>
<dbReference type="Proteomes" id="UP001165044">
    <property type="component" value="Unassembled WGS sequence"/>
</dbReference>
<evidence type="ECO:0008006" key="3">
    <source>
        <dbReference type="Google" id="ProtNLM"/>
    </source>
</evidence>
<dbReference type="EMBL" id="BSDC01000001">
    <property type="protein sequence ID" value="GLH66001.1"/>
    <property type="molecule type" value="Genomic_DNA"/>
</dbReference>
<evidence type="ECO:0000313" key="2">
    <source>
        <dbReference type="Proteomes" id="UP001165044"/>
    </source>
</evidence>
<evidence type="ECO:0000313" key="1">
    <source>
        <dbReference type="EMBL" id="GLH66001.1"/>
    </source>
</evidence>